<protein>
    <recommendedName>
        <fullName evidence="3">MD-2-related lipid-recognition domain-containing protein</fullName>
    </recommendedName>
</protein>
<keyword evidence="2" id="KW-1185">Reference proteome</keyword>
<organism evidence="1 2">
    <name type="scientific">Gigaspora rosea</name>
    <dbReference type="NCBI Taxonomy" id="44941"/>
    <lineage>
        <taxon>Eukaryota</taxon>
        <taxon>Fungi</taxon>
        <taxon>Fungi incertae sedis</taxon>
        <taxon>Mucoromycota</taxon>
        <taxon>Glomeromycotina</taxon>
        <taxon>Glomeromycetes</taxon>
        <taxon>Diversisporales</taxon>
        <taxon>Gigasporaceae</taxon>
        <taxon>Gigaspora</taxon>
    </lineage>
</organism>
<reference evidence="1 2" key="1">
    <citation type="submission" date="2018-06" db="EMBL/GenBank/DDBJ databases">
        <title>Comparative genomics reveals the genomic features of Rhizophagus irregularis, R. cerebriforme, R. diaphanum and Gigaspora rosea, and their symbiotic lifestyle signature.</title>
        <authorList>
            <person name="Morin E."/>
            <person name="San Clemente H."/>
            <person name="Chen E.C.H."/>
            <person name="De La Providencia I."/>
            <person name="Hainaut M."/>
            <person name="Kuo A."/>
            <person name="Kohler A."/>
            <person name="Murat C."/>
            <person name="Tang N."/>
            <person name="Roy S."/>
            <person name="Loubradou J."/>
            <person name="Henrissat B."/>
            <person name="Grigoriev I.V."/>
            <person name="Corradi N."/>
            <person name="Roux C."/>
            <person name="Martin F.M."/>
        </authorList>
    </citation>
    <scope>NUCLEOTIDE SEQUENCE [LARGE SCALE GENOMIC DNA]</scope>
    <source>
        <strain evidence="1 2">DAOM 194757</strain>
    </source>
</reference>
<dbReference type="EMBL" id="QKWP01001064">
    <property type="protein sequence ID" value="RIB12062.1"/>
    <property type="molecule type" value="Genomic_DNA"/>
</dbReference>
<name>A0A397UQH3_9GLOM</name>
<proteinExistence type="predicted"/>
<dbReference type="OrthoDB" id="2422413at2759"/>
<sequence length="158" mass="17530">MCTYELSVNEKKNRFINCPHKFDSCINIFTIILTTSFEVNANPGWSDCSFNAIGAPVVGVVFFGPDPIGPAGTILQVNVTQSLSKPTTQFTKLIIEFTDAHALPKGYTRHPLDTNIVNIEDTFLAVVPQFLPDKYLIRVMVIEAGSGEIRNCVLFHRP</sequence>
<dbReference type="Proteomes" id="UP000266673">
    <property type="component" value="Unassembled WGS sequence"/>
</dbReference>
<accession>A0A397UQH3</accession>
<gene>
    <name evidence="1" type="ORF">C2G38_2201704</name>
</gene>
<comment type="caution">
    <text evidence="1">The sequence shown here is derived from an EMBL/GenBank/DDBJ whole genome shotgun (WGS) entry which is preliminary data.</text>
</comment>
<dbReference type="AlphaFoldDB" id="A0A397UQH3"/>
<evidence type="ECO:0008006" key="3">
    <source>
        <dbReference type="Google" id="ProtNLM"/>
    </source>
</evidence>
<evidence type="ECO:0000313" key="2">
    <source>
        <dbReference type="Proteomes" id="UP000266673"/>
    </source>
</evidence>
<evidence type="ECO:0000313" key="1">
    <source>
        <dbReference type="EMBL" id="RIB12062.1"/>
    </source>
</evidence>